<feature type="region of interest" description="Disordered" evidence="3">
    <location>
        <begin position="121"/>
        <end position="158"/>
    </location>
</feature>
<protein>
    <recommendedName>
        <fullName evidence="5">BolA-like protein</fullName>
    </recommendedName>
</protein>
<evidence type="ECO:0000256" key="2">
    <source>
        <dbReference type="RuleBase" id="RU003860"/>
    </source>
</evidence>
<evidence type="ECO:0008006" key="5">
    <source>
        <dbReference type="Google" id="ProtNLM"/>
    </source>
</evidence>
<evidence type="ECO:0000256" key="1">
    <source>
        <dbReference type="ARBA" id="ARBA00005578"/>
    </source>
</evidence>
<evidence type="ECO:0000256" key="3">
    <source>
        <dbReference type="SAM" id="MobiDB-lite"/>
    </source>
</evidence>
<dbReference type="PANTHER" id="PTHR46229">
    <property type="entry name" value="BOLA TRANSCRIPTION REGULATOR"/>
    <property type="match status" value="1"/>
</dbReference>
<dbReference type="AlphaFoldDB" id="A0A7S1SM24"/>
<dbReference type="Gene3D" id="3.10.20.90">
    <property type="entry name" value="Phosphatidylinositol 3-kinase Catalytic Subunit, Chain A, domain 1"/>
    <property type="match status" value="1"/>
</dbReference>
<name>A0A7S1SM24_9CHLO</name>
<sequence length="158" mass="16942">MLRAFHLASVTRKVLSVPRASVVGTAGRPRASHRAVAMAGGAVGPVQEHIHSTVQGSELKPVHLEVENESHGRHEDESHFHVLVVSESFEGMTPIKRHRAVQALLTDDTGKLPFHSLRLTTKTPAQYGVDPSAPAAPKCTGKGDGRGPSDLAQELKQQ</sequence>
<proteinExistence type="inferred from homology"/>
<dbReference type="EMBL" id="HBGG01010313">
    <property type="protein sequence ID" value="CAD9202967.1"/>
    <property type="molecule type" value="Transcribed_RNA"/>
</dbReference>
<dbReference type="InterPro" id="IPR002634">
    <property type="entry name" value="BolA"/>
</dbReference>
<reference evidence="4" key="1">
    <citation type="submission" date="2021-01" db="EMBL/GenBank/DDBJ databases">
        <authorList>
            <person name="Corre E."/>
            <person name="Pelletier E."/>
            <person name="Niang G."/>
            <person name="Scheremetjew M."/>
            <person name="Finn R."/>
            <person name="Kale V."/>
            <person name="Holt S."/>
            <person name="Cochrane G."/>
            <person name="Meng A."/>
            <person name="Brown T."/>
            <person name="Cohen L."/>
        </authorList>
    </citation>
    <scope>NUCLEOTIDE SEQUENCE</scope>
    <source>
        <strain evidence="4">PLY429</strain>
    </source>
</reference>
<dbReference type="PANTHER" id="PTHR46229:SF2">
    <property type="entry name" value="BOLA-LIKE PROTEIN 1"/>
    <property type="match status" value="1"/>
</dbReference>
<dbReference type="Pfam" id="PF01722">
    <property type="entry name" value="BolA"/>
    <property type="match status" value="1"/>
</dbReference>
<evidence type="ECO:0000313" key="4">
    <source>
        <dbReference type="EMBL" id="CAD9202967.1"/>
    </source>
</evidence>
<gene>
    <name evidence="4" type="ORF">TCHU04912_LOCUS5201</name>
</gene>
<dbReference type="InterPro" id="IPR036065">
    <property type="entry name" value="BolA-like_sf"/>
</dbReference>
<comment type="similarity">
    <text evidence="1 2">Belongs to the BolA/IbaG family.</text>
</comment>
<dbReference type="InterPro" id="IPR050961">
    <property type="entry name" value="BolA/IbaG_stress_morph_reg"/>
</dbReference>
<dbReference type="SUPFAM" id="SSF82657">
    <property type="entry name" value="BolA-like"/>
    <property type="match status" value="1"/>
</dbReference>
<organism evidence="4">
    <name type="scientific">Tetraselmis chuii</name>
    <dbReference type="NCBI Taxonomy" id="63592"/>
    <lineage>
        <taxon>Eukaryota</taxon>
        <taxon>Viridiplantae</taxon>
        <taxon>Chlorophyta</taxon>
        <taxon>core chlorophytes</taxon>
        <taxon>Chlorodendrophyceae</taxon>
        <taxon>Chlorodendrales</taxon>
        <taxon>Chlorodendraceae</taxon>
        <taxon>Tetraselmis</taxon>
    </lineage>
</organism>
<accession>A0A7S1SM24</accession>